<keyword evidence="3" id="KW-0539">Nucleus</keyword>
<accession>A0A2K3QLG9</accession>
<dbReference type="Pfam" id="PF00172">
    <property type="entry name" value="Zn_clus"/>
    <property type="match status" value="1"/>
</dbReference>
<evidence type="ECO:0000256" key="1">
    <source>
        <dbReference type="ARBA" id="ARBA00004123"/>
    </source>
</evidence>
<dbReference type="Pfam" id="PF04082">
    <property type="entry name" value="Fungal_trans"/>
    <property type="match status" value="1"/>
</dbReference>
<evidence type="ECO:0000313" key="7">
    <source>
        <dbReference type="EMBL" id="PNY28386.1"/>
    </source>
</evidence>
<reference evidence="7 8" key="1">
    <citation type="submission" date="2017-08" db="EMBL/GenBank/DDBJ databases">
        <title>Harnessing the power of phylogenomics to disentangle the directionality and signatures of interkingdom host jumping in the parasitic fungal genus Tolypocladium.</title>
        <authorList>
            <person name="Quandt C.A."/>
            <person name="Patterson W."/>
            <person name="Spatafora J.W."/>
        </authorList>
    </citation>
    <scope>NUCLEOTIDE SEQUENCE [LARGE SCALE GENOMIC DNA]</scope>
    <source>
        <strain evidence="7 8">CBS 113982</strain>
    </source>
</reference>
<dbReference type="SUPFAM" id="SSF57701">
    <property type="entry name" value="Zn2/Cys6 DNA-binding domain"/>
    <property type="match status" value="1"/>
</dbReference>
<dbReference type="SMART" id="SM00906">
    <property type="entry name" value="Fungal_trans"/>
    <property type="match status" value="1"/>
</dbReference>
<dbReference type="CDD" id="cd09864">
    <property type="entry name" value="PIN_Fcf1-like"/>
    <property type="match status" value="1"/>
</dbReference>
<dbReference type="EMBL" id="NRSZ01000268">
    <property type="protein sequence ID" value="PNY28386.1"/>
    <property type="molecule type" value="Genomic_DNA"/>
</dbReference>
<comment type="caution">
    <text evidence="7">The sequence shown here is derived from an EMBL/GenBank/DDBJ whole genome shotgun (WGS) entry which is preliminary data.</text>
</comment>
<dbReference type="SMART" id="SM00066">
    <property type="entry name" value="GAL4"/>
    <property type="match status" value="1"/>
</dbReference>
<dbReference type="PANTHER" id="PTHR31001">
    <property type="entry name" value="UNCHARACTERIZED TRANSCRIPTIONAL REGULATORY PROTEIN"/>
    <property type="match status" value="1"/>
</dbReference>
<evidence type="ECO:0000256" key="5">
    <source>
        <dbReference type="SAM" id="MobiDB-lite"/>
    </source>
</evidence>
<evidence type="ECO:0000256" key="4">
    <source>
        <dbReference type="ARBA" id="ARBA00024026"/>
    </source>
</evidence>
<gene>
    <name evidence="7" type="ORF">TCAP_01679</name>
</gene>
<feature type="compositionally biased region" description="Acidic residues" evidence="5">
    <location>
        <begin position="315"/>
        <end position="332"/>
    </location>
</feature>
<evidence type="ECO:0000313" key="8">
    <source>
        <dbReference type="Proteomes" id="UP000236621"/>
    </source>
</evidence>
<dbReference type="CDD" id="cd12148">
    <property type="entry name" value="fungal_TF_MHR"/>
    <property type="match status" value="1"/>
</dbReference>
<evidence type="ECO:0000256" key="2">
    <source>
        <dbReference type="ARBA" id="ARBA00022723"/>
    </source>
</evidence>
<dbReference type="PROSITE" id="PS50048">
    <property type="entry name" value="ZN2_CY6_FUNGAL_2"/>
    <property type="match status" value="1"/>
</dbReference>
<feature type="compositionally biased region" description="Polar residues" evidence="5">
    <location>
        <begin position="860"/>
        <end position="870"/>
    </location>
</feature>
<feature type="region of interest" description="Disordered" evidence="5">
    <location>
        <begin position="841"/>
        <end position="921"/>
    </location>
</feature>
<dbReference type="Proteomes" id="UP000236621">
    <property type="component" value="Unassembled WGS sequence"/>
</dbReference>
<evidence type="ECO:0000259" key="6">
    <source>
        <dbReference type="PROSITE" id="PS50048"/>
    </source>
</evidence>
<dbReference type="InterPro" id="IPR002716">
    <property type="entry name" value="PIN_dom"/>
</dbReference>
<feature type="region of interest" description="Disordered" evidence="5">
    <location>
        <begin position="377"/>
        <end position="397"/>
    </location>
</feature>
<dbReference type="AlphaFoldDB" id="A0A2K3QLG9"/>
<comment type="subcellular location">
    <subcellularLocation>
        <location evidence="1">Nucleus</location>
    </subcellularLocation>
</comment>
<feature type="compositionally biased region" description="Polar residues" evidence="5">
    <location>
        <begin position="386"/>
        <end position="397"/>
    </location>
</feature>
<dbReference type="InterPro" id="IPR007219">
    <property type="entry name" value="XnlR_reg_dom"/>
</dbReference>
<dbReference type="GO" id="GO:0003677">
    <property type="term" value="F:DNA binding"/>
    <property type="evidence" value="ECO:0007669"/>
    <property type="project" value="InterPro"/>
</dbReference>
<dbReference type="SMART" id="SM00670">
    <property type="entry name" value="PINc"/>
    <property type="match status" value="1"/>
</dbReference>
<dbReference type="Pfam" id="PF04900">
    <property type="entry name" value="Fcf1"/>
    <property type="match status" value="1"/>
</dbReference>
<dbReference type="PANTHER" id="PTHR31001:SF49">
    <property type="entry name" value="ZN(II)2CYS6 TRANSCRIPTION FACTOR (EUROFUNG)"/>
    <property type="match status" value="1"/>
</dbReference>
<evidence type="ECO:0000256" key="3">
    <source>
        <dbReference type="ARBA" id="ARBA00023242"/>
    </source>
</evidence>
<comment type="similarity">
    <text evidence="4">Belongs to the UTP23/FCF1 family. FCF1 subfamily.</text>
</comment>
<protein>
    <submittedName>
        <fullName evidence="7">rRNA-processing protein fcf1</fullName>
    </submittedName>
</protein>
<dbReference type="CDD" id="cd00067">
    <property type="entry name" value="GAL4"/>
    <property type="match status" value="1"/>
</dbReference>
<feature type="region of interest" description="Disordered" evidence="5">
    <location>
        <begin position="315"/>
        <end position="334"/>
    </location>
</feature>
<dbReference type="GO" id="GO:0032040">
    <property type="term" value="C:small-subunit processome"/>
    <property type="evidence" value="ECO:0007669"/>
    <property type="project" value="InterPro"/>
</dbReference>
<dbReference type="Gene3D" id="4.10.240.10">
    <property type="entry name" value="Zn(2)-C6 fungal-type DNA-binding domain"/>
    <property type="match status" value="1"/>
</dbReference>
<dbReference type="Gene3D" id="3.40.50.1010">
    <property type="entry name" value="5'-nuclease"/>
    <property type="match status" value="1"/>
</dbReference>
<dbReference type="GO" id="GO:0000981">
    <property type="term" value="F:DNA-binding transcription factor activity, RNA polymerase II-specific"/>
    <property type="evidence" value="ECO:0007669"/>
    <property type="project" value="InterPro"/>
</dbReference>
<dbReference type="STRING" id="45235.A0A2K3QLG9"/>
<dbReference type="OrthoDB" id="76105at2759"/>
<organism evidence="7 8">
    <name type="scientific">Tolypocladium capitatum</name>
    <dbReference type="NCBI Taxonomy" id="45235"/>
    <lineage>
        <taxon>Eukaryota</taxon>
        <taxon>Fungi</taxon>
        <taxon>Dikarya</taxon>
        <taxon>Ascomycota</taxon>
        <taxon>Pezizomycotina</taxon>
        <taxon>Sordariomycetes</taxon>
        <taxon>Hypocreomycetidae</taxon>
        <taxon>Hypocreales</taxon>
        <taxon>Ophiocordycipitaceae</taxon>
        <taxon>Tolypocladium</taxon>
    </lineage>
</organism>
<proteinExistence type="inferred from homology"/>
<dbReference type="InterPro" id="IPR036864">
    <property type="entry name" value="Zn2-C6_fun-type_DNA-bd_sf"/>
</dbReference>
<sequence length="1012" mass="112478">MGVAKKTRKFGQVKRVIGQRDARLKANEEKAELEAKAKAKRKTVNGELVREAPQMPSNMFFQHNTALVPPYNVLVDTNFLSHTVQRKLSMLESMMDCLYAKCNPIITSCVMAELEKLGPKYRLALRVARDERWQRLECDHKGVYADDCLVDRVTKNRIYIVGTNDRALKQRLRKIPGVPLMSVARGKYPASMVDKRTRVLLSCAPCRASKLKCDRAQPCSQCAKRGRNDLCMYAPRPEARKKPVVKGMSARLKRLEGMVRNMMDGEETSGRVLQQQEAPIVMGHMVRGERGTTYVGATHCMAMLEDIEDLKTYFDDGEDEDEGASPTDELDGPEMLLWTKGGPGSRDELLARLPERHVADRLVNRYFSSMNLTQRESASHVMSADGTDSTQISSTGQPLGELQVPLTRELSFSNMFQYARFWQDPSSVSLHWMSQLFMVLALGAYFDNFATPHEAEADSPLPVHDRVKSYRSCAGWALVLGKYTQPSATTLPAFLLYVEAHLLIDRAAQMNCYVLSGVCLRLMFKMGLHRDPSKMASVSPFEGEMRRRMWNMAVQIETLVAFHMGLPSMLQGVETDMTIPRNLQDEDFDEDSTFLPPGRPETDYTHMSYPIHKTRLLGVFGKIARQAHALTPPSYAEVLKLDSLLQETWKGVPAFMAARPLEESVGDAPILIIQRFGLAAIYNKCRCVLHRRYLAEPVPNREHDYSRKQCLDGALTLLNHQKIIWKACMPGKVLSQNGWLVSSLVIHDLLLAAVVVYLVIQNEHYSEPGGEQYWMNQQGAMPTKDELKDMIKCSHAIWYDMAAEREELRKTVGILASILAKIGTHVGSGANVSRTMANLSTASSGHEAPTSWPWAPKSSAGVSSNESDPMSNIGLDGKEAPPDGTDNLPLANLALGSGSGSGSGLTPFSLDQQPNVAPDMNMLGPDATGEAPLNTVDFDAPWMSLSNLDWRYLDISLADSHAAGTTAEFTQTWMERLPLDGLDMMGLAAWNQPPEGDGTYIMPPPPGLMGIS</sequence>
<keyword evidence="8" id="KW-1185">Reference proteome</keyword>
<dbReference type="InterPro" id="IPR029060">
    <property type="entry name" value="PIN-like_dom_sf"/>
</dbReference>
<dbReference type="SUPFAM" id="SSF88723">
    <property type="entry name" value="PIN domain-like"/>
    <property type="match status" value="1"/>
</dbReference>
<dbReference type="GO" id="GO:0006351">
    <property type="term" value="P:DNA-templated transcription"/>
    <property type="evidence" value="ECO:0007669"/>
    <property type="project" value="InterPro"/>
</dbReference>
<dbReference type="InterPro" id="IPR050613">
    <property type="entry name" value="Sec_Metabolite_Reg"/>
</dbReference>
<dbReference type="PROSITE" id="PS00463">
    <property type="entry name" value="ZN2_CY6_FUNGAL_1"/>
    <property type="match status" value="1"/>
</dbReference>
<dbReference type="FunFam" id="3.40.50.1010:FF:000039">
    <property type="entry name" value="rRNA-processing protein FCF1 family protein"/>
    <property type="match status" value="1"/>
</dbReference>
<dbReference type="GO" id="GO:0008270">
    <property type="term" value="F:zinc ion binding"/>
    <property type="evidence" value="ECO:0007669"/>
    <property type="project" value="InterPro"/>
</dbReference>
<dbReference type="InterPro" id="IPR001138">
    <property type="entry name" value="Zn2Cys6_DnaBD"/>
</dbReference>
<keyword evidence="2" id="KW-0479">Metal-binding</keyword>
<dbReference type="InterPro" id="IPR037503">
    <property type="entry name" value="Fcf1_PIN"/>
</dbReference>
<dbReference type="GO" id="GO:0004540">
    <property type="term" value="F:RNA nuclease activity"/>
    <property type="evidence" value="ECO:0007669"/>
    <property type="project" value="UniProtKB-ARBA"/>
</dbReference>
<name>A0A2K3QLG9_9HYPO</name>
<feature type="domain" description="Zn(2)-C6 fungal-type" evidence="6">
    <location>
        <begin position="202"/>
        <end position="233"/>
    </location>
</feature>
<dbReference type="InterPro" id="IPR006984">
    <property type="entry name" value="Fcf1/UTP23"/>
</dbReference>